<keyword evidence="2" id="KW-0406">Ion transport</keyword>
<name>X1L8J0_9ZZZZ</name>
<dbReference type="GO" id="GO:0006813">
    <property type="term" value="P:potassium ion transport"/>
    <property type="evidence" value="ECO:0007669"/>
    <property type="project" value="InterPro"/>
</dbReference>
<dbReference type="PANTHER" id="PTHR43833:SF5">
    <property type="entry name" value="TRK SYSTEM POTASSIUM UPTAKE PROTEIN TRKA"/>
    <property type="match status" value="1"/>
</dbReference>
<reference evidence="4" key="1">
    <citation type="journal article" date="2014" name="Front. Microbiol.">
        <title>High frequency of phylogenetically diverse reductive dehalogenase-homologous genes in deep subseafloor sedimentary metagenomes.</title>
        <authorList>
            <person name="Kawai M."/>
            <person name="Futagami T."/>
            <person name="Toyoda A."/>
            <person name="Takaki Y."/>
            <person name="Nishi S."/>
            <person name="Hori S."/>
            <person name="Arai W."/>
            <person name="Tsubouchi T."/>
            <person name="Morono Y."/>
            <person name="Uchiyama I."/>
            <person name="Ito T."/>
            <person name="Fujiyama A."/>
            <person name="Inagaki F."/>
            <person name="Takami H."/>
        </authorList>
    </citation>
    <scope>NUCLEOTIDE SEQUENCE</scope>
    <source>
        <strain evidence="4">Expedition CK06-06</strain>
    </source>
</reference>
<evidence type="ECO:0000313" key="4">
    <source>
        <dbReference type="EMBL" id="GAH98739.1"/>
    </source>
</evidence>
<dbReference type="SUPFAM" id="SSF51735">
    <property type="entry name" value="NAD(P)-binding Rossmann-fold domains"/>
    <property type="match status" value="1"/>
</dbReference>
<dbReference type="Pfam" id="PF02254">
    <property type="entry name" value="TrkA_N"/>
    <property type="match status" value="1"/>
</dbReference>
<organism evidence="4">
    <name type="scientific">marine sediment metagenome</name>
    <dbReference type="NCBI Taxonomy" id="412755"/>
    <lineage>
        <taxon>unclassified sequences</taxon>
        <taxon>metagenomes</taxon>
        <taxon>ecological metagenomes</taxon>
    </lineage>
</organism>
<dbReference type="AlphaFoldDB" id="X1L8J0"/>
<dbReference type="EMBL" id="BARV01003027">
    <property type="protein sequence ID" value="GAH98739.1"/>
    <property type="molecule type" value="Genomic_DNA"/>
</dbReference>
<evidence type="ECO:0000256" key="2">
    <source>
        <dbReference type="ARBA" id="ARBA00023065"/>
    </source>
</evidence>
<evidence type="ECO:0000259" key="3">
    <source>
        <dbReference type="PROSITE" id="PS51201"/>
    </source>
</evidence>
<dbReference type="InterPro" id="IPR036291">
    <property type="entry name" value="NAD(P)-bd_dom_sf"/>
</dbReference>
<proteinExistence type="predicted"/>
<keyword evidence="1" id="KW-0813">Transport</keyword>
<accession>X1L8J0</accession>
<gene>
    <name evidence="4" type="ORF">S06H3_07463</name>
</gene>
<dbReference type="Gene3D" id="3.40.50.720">
    <property type="entry name" value="NAD(P)-binding Rossmann-like Domain"/>
    <property type="match status" value="1"/>
</dbReference>
<dbReference type="InterPro" id="IPR003148">
    <property type="entry name" value="RCK_N"/>
</dbReference>
<dbReference type="PANTHER" id="PTHR43833">
    <property type="entry name" value="POTASSIUM CHANNEL PROTEIN 2-RELATED-RELATED"/>
    <property type="match status" value="1"/>
</dbReference>
<comment type="caution">
    <text evidence="4">The sequence shown here is derived from an EMBL/GenBank/DDBJ whole genome shotgun (WGS) entry which is preliminary data.</text>
</comment>
<evidence type="ECO:0000256" key="1">
    <source>
        <dbReference type="ARBA" id="ARBA00022448"/>
    </source>
</evidence>
<feature type="domain" description="RCK N-terminal" evidence="3">
    <location>
        <begin position="1"/>
        <end position="117"/>
    </location>
</feature>
<protein>
    <recommendedName>
        <fullName evidence="3">RCK N-terminal domain-containing protein</fullName>
    </recommendedName>
</protein>
<feature type="non-terminal residue" evidence="4">
    <location>
        <position position="159"/>
    </location>
</feature>
<dbReference type="InterPro" id="IPR050721">
    <property type="entry name" value="Trk_Ktr_HKT_K-transport"/>
</dbReference>
<dbReference type="PROSITE" id="PS51201">
    <property type="entry name" value="RCK_N"/>
    <property type="match status" value="1"/>
</dbReference>
<sequence>MRIVFSGASPLTIITAKTLIKQGHEVVIIEVNKEKIDQTCDELDCSFLHGDSARPAVLSQVDPKNSDILFCLTNSDQINIITSLLGRSMGFKRVITSIEDTDLEQLCRELGLEDTIIPVWTMSRHLDNMIRGLDNINLSTLLKEDARFFTFTAGEEDAI</sequence>